<comment type="pathway">
    <text evidence="1">Porphyrin-containing compound metabolism; protoporphyrin-IX biosynthesis; protoporphyrinogen-IX from coproporphyrinogen-III (O2 route): step 1/1.</text>
</comment>
<dbReference type="GO" id="GO:0006782">
    <property type="term" value="P:protoporphyrinogen IX biosynthetic process"/>
    <property type="evidence" value="ECO:0007669"/>
    <property type="project" value="TreeGrafter"/>
</dbReference>
<dbReference type="GO" id="GO:0004109">
    <property type="term" value="F:coproporphyrinogen oxidase activity"/>
    <property type="evidence" value="ECO:0007669"/>
    <property type="project" value="UniProtKB-EC"/>
</dbReference>
<dbReference type="Gene3D" id="3.40.1500.10">
    <property type="entry name" value="Coproporphyrinogen III oxidase, aerobic"/>
    <property type="match status" value="1"/>
</dbReference>
<accession>A0A2D6YK88</accession>
<dbReference type="SUPFAM" id="SSF102886">
    <property type="entry name" value="Coproporphyrinogen III oxidase"/>
    <property type="match status" value="1"/>
</dbReference>
<dbReference type="PIRSF" id="PIRSF000166">
    <property type="entry name" value="Coproporphyri_ox"/>
    <property type="match status" value="1"/>
</dbReference>
<dbReference type="PANTHER" id="PTHR10755:SF0">
    <property type="entry name" value="OXYGEN-DEPENDENT COPROPORPHYRINOGEN-III OXIDASE, MITOCHONDRIAL"/>
    <property type="match status" value="1"/>
</dbReference>
<name>A0A2D6YK88_9DELT</name>
<evidence type="ECO:0000313" key="8">
    <source>
        <dbReference type="Proteomes" id="UP000226525"/>
    </source>
</evidence>
<comment type="similarity">
    <text evidence="2">Belongs to the aerobic coproporphyrinogen-III oxidase family.</text>
</comment>
<dbReference type="PANTHER" id="PTHR10755">
    <property type="entry name" value="COPROPORPHYRINOGEN III OXIDASE, MITOCHONDRIAL"/>
    <property type="match status" value="1"/>
</dbReference>
<dbReference type="InterPro" id="IPR001260">
    <property type="entry name" value="Coprogen_oxidase_aer"/>
</dbReference>
<comment type="subunit">
    <text evidence="3">Homodimer.</text>
</comment>
<gene>
    <name evidence="7" type="ORF">CMN54_08745</name>
</gene>
<evidence type="ECO:0000256" key="5">
    <source>
        <dbReference type="ARBA" id="ARBA00023002"/>
    </source>
</evidence>
<comment type="caution">
    <text evidence="7">The sequence shown here is derived from an EMBL/GenBank/DDBJ whole genome shotgun (WGS) entry which is preliminary data.</text>
</comment>
<dbReference type="Pfam" id="PF01218">
    <property type="entry name" value="Coprogen_oxidas"/>
    <property type="match status" value="1"/>
</dbReference>
<dbReference type="GO" id="GO:0005737">
    <property type="term" value="C:cytoplasm"/>
    <property type="evidence" value="ECO:0007669"/>
    <property type="project" value="TreeGrafter"/>
</dbReference>
<dbReference type="NCBIfam" id="NF003727">
    <property type="entry name" value="PRK05330.1"/>
    <property type="match status" value="1"/>
</dbReference>
<dbReference type="PRINTS" id="PR00073">
    <property type="entry name" value="COPRGNOXDASE"/>
</dbReference>
<keyword evidence="6" id="KW-0627">Porphyrin biosynthesis</keyword>
<dbReference type="AlphaFoldDB" id="A0A2D6YK88"/>
<evidence type="ECO:0000256" key="3">
    <source>
        <dbReference type="ARBA" id="ARBA00011738"/>
    </source>
</evidence>
<evidence type="ECO:0000256" key="4">
    <source>
        <dbReference type="ARBA" id="ARBA00012869"/>
    </source>
</evidence>
<reference evidence="8" key="1">
    <citation type="submission" date="2017-09" db="EMBL/GenBank/DDBJ databases">
        <title>The Reconstruction of 2,631 Draft Metagenome-Assembled Genomes from the Global Oceans.</title>
        <authorList>
            <person name="Tully B.J."/>
            <person name="Graham E.D."/>
            <person name="Heidelberg J.F."/>
        </authorList>
    </citation>
    <scope>NUCLEOTIDE SEQUENCE [LARGE SCALE GENOMIC DNA]</scope>
</reference>
<dbReference type="Proteomes" id="UP000226525">
    <property type="component" value="Unassembled WGS sequence"/>
</dbReference>
<evidence type="ECO:0000256" key="2">
    <source>
        <dbReference type="ARBA" id="ARBA00010644"/>
    </source>
</evidence>
<evidence type="ECO:0000313" key="7">
    <source>
        <dbReference type="EMBL" id="MAH63515.1"/>
    </source>
</evidence>
<protein>
    <recommendedName>
        <fullName evidence="4">coproporphyrinogen oxidase</fullName>
        <ecNumber evidence="4">1.3.3.3</ecNumber>
    </recommendedName>
</protein>
<evidence type="ECO:0000256" key="6">
    <source>
        <dbReference type="ARBA" id="ARBA00023244"/>
    </source>
</evidence>
<sequence length="297" mass="34258">MELSTTFRKMEALIQRLQDQICDSLEAFEPIQKFQQDIWEREQGGGGWTRILSGGKTFGKAGVNISSIHGEMTTELAEQLQVEEGFFGACGLSLVIHPNSPKVPTIHMNVRYFETNQGRSWFGGGADLTPYYPYPKDFKEFHQTLRQTCNRIIPSSYEKFKETCDQYFTIKHRSEMRGIGGIFFDNLAGTEAKHADLVKSVVESFIPAYTPIVERRKDESFSEVDKIFQKIRRGRYVEFNLLYDRGTLFGLRSGGRIESIFMSLPPEVEFHYNWQPESGSPQEEMLSYYQPYDWING</sequence>
<dbReference type="EC" id="1.3.3.3" evidence="4"/>
<evidence type="ECO:0000256" key="1">
    <source>
        <dbReference type="ARBA" id="ARBA00005168"/>
    </source>
</evidence>
<dbReference type="EMBL" id="NZEX01000096">
    <property type="protein sequence ID" value="MAH63515.1"/>
    <property type="molecule type" value="Genomic_DNA"/>
</dbReference>
<dbReference type="InterPro" id="IPR036406">
    <property type="entry name" value="Coprogen_oxidase_aer_sf"/>
</dbReference>
<proteinExistence type="inferred from homology"/>
<organism evidence="7 8">
    <name type="scientific">SAR324 cluster bacterium</name>
    <dbReference type="NCBI Taxonomy" id="2024889"/>
    <lineage>
        <taxon>Bacteria</taxon>
        <taxon>Deltaproteobacteria</taxon>
        <taxon>SAR324 cluster</taxon>
    </lineage>
</organism>
<keyword evidence="5" id="KW-0560">Oxidoreductase</keyword>